<accession>A0A6I6MJZ1</accession>
<evidence type="ECO:0000313" key="3">
    <source>
        <dbReference type="Proteomes" id="UP000431269"/>
    </source>
</evidence>
<dbReference type="EMBL" id="CP047045">
    <property type="protein sequence ID" value="QGZ93264.1"/>
    <property type="molecule type" value="Genomic_DNA"/>
</dbReference>
<gene>
    <name evidence="2" type="ORF">DSM104635_00072</name>
</gene>
<sequence length="218" mass="25138">MFDTRHTNRRHWQIAQDFILTLFNLFGAPQEIAAEHTLLRDQWRLITKWLRAGETLMRQLLLLEAAALPKPNTRPLLWPRRTRKRREIGFSADAPEDWRVSFRCFSLSDRRLPAGKPALQPAQAGESRNTECRQEAGGPRERRFYSAWPLAERAEALLRVFNDPAPYAKRLAARLYATPHRARPMLHYAAELIPLIGEDDFWVSYDAALTASGAFDST</sequence>
<proteinExistence type="predicted"/>
<reference evidence="3" key="1">
    <citation type="submission" date="2019-12" db="EMBL/GenBank/DDBJ databases">
        <title>Complete genome of Terracaulis silvestris 0127_4.</title>
        <authorList>
            <person name="Vieira S."/>
            <person name="Riedel T."/>
            <person name="Sproer C."/>
            <person name="Pascual J."/>
            <person name="Boedeker C."/>
            <person name="Overmann J."/>
        </authorList>
    </citation>
    <scope>NUCLEOTIDE SEQUENCE [LARGE SCALE GENOMIC DNA]</scope>
    <source>
        <strain evidence="3">0127_4</strain>
    </source>
</reference>
<dbReference type="RefSeq" id="WP_158764275.1">
    <property type="nucleotide sequence ID" value="NZ_CP047045.1"/>
</dbReference>
<dbReference type="Proteomes" id="UP000431269">
    <property type="component" value="Chromosome"/>
</dbReference>
<dbReference type="AlphaFoldDB" id="A0A6I6MJZ1"/>
<name>A0A6I6MJZ1_9CAUL</name>
<organism evidence="2 3">
    <name type="scientific">Terricaulis silvestris</name>
    <dbReference type="NCBI Taxonomy" id="2686094"/>
    <lineage>
        <taxon>Bacteria</taxon>
        <taxon>Pseudomonadati</taxon>
        <taxon>Pseudomonadota</taxon>
        <taxon>Alphaproteobacteria</taxon>
        <taxon>Caulobacterales</taxon>
        <taxon>Caulobacteraceae</taxon>
        <taxon>Terricaulis</taxon>
    </lineage>
</organism>
<evidence type="ECO:0000256" key="1">
    <source>
        <dbReference type="SAM" id="MobiDB-lite"/>
    </source>
</evidence>
<protein>
    <submittedName>
        <fullName evidence="2">Uncharacterized protein</fullName>
    </submittedName>
</protein>
<dbReference type="KEGG" id="tsv:DSM104635_00072"/>
<keyword evidence="3" id="KW-1185">Reference proteome</keyword>
<evidence type="ECO:0000313" key="2">
    <source>
        <dbReference type="EMBL" id="QGZ93264.1"/>
    </source>
</evidence>
<feature type="region of interest" description="Disordered" evidence="1">
    <location>
        <begin position="116"/>
        <end position="136"/>
    </location>
</feature>